<dbReference type="GO" id="GO:0031934">
    <property type="term" value="C:mating-type region heterochromatin"/>
    <property type="evidence" value="ECO:0007669"/>
    <property type="project" value="TreeGrafter"/>
</dbReference>
<evidence type="ECO:0000259" key="3">
    <source>
        <dbReference type="Pfam" id="PF16761"/>
    </source>
</evidence>
<dbReference type="InterPro" id="IPR038986">
    <property type="entry name" value="Clr2"/>
</dbReference>
<accession>A0A6A6VUQ2</accession>
<dbReference type="GO" id="GO:0070824">
    <property type="term" value="C:SHREC complex"/>
    <property type="evidence" value="ECO:0007669"/>
    <property type="project" value="InterPro"/>
</dbReference>
<dbReference type="OrthoDB" id="2421327at2759"/>
<feature type="region of interest" description="Disordered" evidence="1">
    <location>
        <begin position="449"/>
        <end position="518"/>
    </location>
</feature>
<keyword evidence="5" id="KW-1185">Reference proteome</keyword>
<feature type="compositionally biased region" description="Basic and acidic residues" evidence="1">
    <location>
        <begin position="55"/>
        <end position="65"/>
    </location>
</feature>
<proteinExistence type="predicted"/>
<dbReference type="Proteomes" id="UP000799437">
    <property type="component" value="Unassembled WGS sequence"/>
</dbReference>
<dbReference type="InterPro" id="IPR031915">
    <property type="entry name" value="Clr2_N"/>
</dbReference>
<gene>
    <name evidence="4" type="ORF">EJ05DRAFT_228614</name>
</gene>
<organism evidence="4 5">
    <name type="scientific">Pseudovirgaria hyperparasitica</name>
    <dbReference type="NCBI Taxonomy" id="470096"/>
    <lineage>
        <taxon>Eukaryota</taxon>
        <taxon>Fungi</taxon>
        <taxon>Dikarya</taxon>
        <taxon>Ascomycota</taxon>
        <taxon>Pezizomycotina</taxon>
        <taxon>Dothideomycetes</taxon>
        <taxon>Dothideomycetes incertae sedis</taxon>
        <taxon>Acrospermales</taxon>
        <taxon>Acrospermaceae</taxon>
        <taxon>Pseudovirgaria</taxon>
    </lineage>
</organism>
<dbReference type="RefSeq" id="XP_033595438.1">
    <property type="nucleotide sequence ID" value="XM_033739957.1"/>
</dbReference>
<sequence length="518" mass="58346">MGPKKRFRSPADFFPHLLWLCTDVNGNTDNCSCKLCCPEEIEEKKAPQAAQSPINKEEPEVMPEPKDILPPQGTINESSNRSLSNLPSLVRKQSPVPQLATTPPTVPAPSQLPTPRSIDQQIDTSFNKFHNRTAEIVWFQRGQAWALGVITRRYRTKNEQQQEARHYVIQPLSYPLHNPPLAIITDESHLRPWLAWSPPPLTHQSIHDQPIRIVPYHSIDWVGVSEGKYGPGEVEVDASILAAKSVEDTFTLTEPLKRTTSGGVEEKRWNCIFLGGEKIWLGDSLRLRIAPGNTVMALTEIIERVTKNQSTYTLVGDLYSLVALSATSQEPPENRNIPIRMREDLKWRNGITNTAKRGKSYWKLIQNDSRLSINQIKGRWYEDSYLLPLLSQNNSQLQQELANGQVTEQNGFLNSRGDSTILYNSQDNPGIRCADRKDAFGKSIPAHTVFASGIDPPAQSQRTQQQQTQPQNYEPQSQSQSQSQSQQQGLEQFVNLDGEEVPGFGQQYSSQGQEQGFF</sequence>
<dbReference type="Pfam" id="PF16761">
    <property type="entry name" value="Clr2_transil"/>
    <property type="match status" value="1"/>
</dbReference>
<feature type="domain" description="Cryptic loci regulator 2 C-terminal" evidence="2">
    <location>
        <begin position="271"/>
        <end position="382"/>
    </location>
</feature>
<dbReference type="EMBL" id="ML996588">
    <property type="protein sequence ID" value="KAF2752987.1"/>
    <property type="molecule type" value="Genomic_DNA"/>
</dbReference>
<dbReference type="PANTHER" id="PTHR38046:SF1">
    <property type="entry name" value="CRYPTIC LOCI REGULATOR 2"/>
    <property type="match status" value="1"/>
</dbReference>
<feature type="compositionally biased region" description="Low complexity" evidence="1">
    <location>
        <begin position="503"/>
        <end position="518"/>
    </location>
</feature>
<dbReference type="GO" id="GO:0030466">
    <property type="term" value="P:silent mating-type cassette heterochromatin formation"/>
    <property type="evidence" value="ECO:0007669"/>
    <property type="project" value="TreeGrafter"/>
</dbReference>
<evidence type="ECO:0008006" key="6">
    <source>
        <dbReference type="Google" id="ProtNLM"/>
    </source>
</evidence>
<evidence type="ECO:0000313" key="5">
    <source>
        <dbReference type="Proteomes" id="UP000799437"/>
    </source>
</evidence>
<evidence type="ECO:0000313" key="4">
    <source>
        <dbReference type="EMBL" id="KAF2752987.1"/>
    </source>
</evidence>
<dbReference type="InterPro" id="IPR018839">
    <property type="entry name" value="Tscrpt-silencing_Clr2_C"/>
</dbReference>
<dbReference type="PANTHER" id="PTHR38046">
    <property type="entry name" value="CRYPTIC LOCI REGULATOR 2"/>
    <property type="match status" value="1"/>
</dbReference>
<evidence type="ECO:0000259" key="2">
    <source>
        <dbReference type="Pfam" id="PF10383"/>
    </source>
</evidence>
<name>A0A6A6VUQ2_9PEZI</name>
<dbReference type="GO" id="GO:0033553">
    <property type="term" value="C:rDNA heterochromatin"/>
    <property type="evidence" value="ECO:0007669"/>
    <property type="project" value="TreeGrafter"/>
</dbReference>
<dbReference type="GeneID" id="54481011"/>
<reference evidence="4" key="1">
    <citation type="journal article" date="2020" name="Stud. Mycol.">
        <title>101 Dothideomycetes genomes: a test case for predicting lifestyles and emergence of pathogens.</title>
        <authorList>
            <person name="Haridas S."/>
            <person name="Albert R."/>
            <person name="Binder M."/>
            <person name="Bloem J."/>
            <person name="Labutti K."/>
            <person name="Salamov A."/>
            <person name="Andreopoulos B."/>
            <person name="Baker S."/>
            <person name="Barry K."/>
            <person name="Bills G."/>
            <person name="Bluhm B."/>
            <person name="Cannon C."/>
            <person name="Castanera R."/>
            <person name="Culley D."/>
            <person name="Daum C."/>
            <person name="Ezra D."/>
            <person name="Gonzalez J."/>
            <person name="Henrissat B."/>
            <person name="Kuo A."/>
            <person name="Liang C."/>
            <person name="Lipzen A."/>
            <person name="Lutzoni F."/>
            <person name="Magnuson J."/>
            <person name="Mondo S."/>
            <person name="Nolan M."/>
            <person name="Ohm R."/>
            <person name="Pangilinan J."/>
            <person name="Park H.-J."/>
            <person name="Ramirez L."/>
            <person name="Alfaro M."/>
            <person name="Sun H."/>
            <person name="Tritt A."/>
            <person name="Yoshinaga Y."/>
            <person name="Zwiers L.-H."/>
            <person name="Turgeon B."/>
            <person name="Goodwin S."/>
            <person name="Spatafora J."/>
            <person name="Crous P."/>
            <person name="Grigoriev I."/>
        </authorList>
    </citation>
    <scope>NUCLEOTIDE SEQUENCE</scope>
    <source>
        <strain evidence="4">CBS 121739</strain>
    </source>
</reference>
<dbReference type="AlphaFoldDB" id="A0A6A6VUQ2"/>
<protein>
    <recommendedName>
        <fullName evidence="6">Cryptic loci regulator 2 C-terminal domain-containing protein</fullName>
    </recommendedName>
</protein>
<feature type="region of interest" description="Disordered" evidence="1">
    <location>
        <begin position="91"/>
        <end position="114"/>
    </location>
</feature>
<feature type="compositionally biased region" description="Low complexity" evidence="1">
    <location>
        <begin position="456"/>
        <end position="488"/>
    </location>
</feature>
<dbReference type="Pfam" id="PF10383">
    <property type="entry name" value="Clr2"/>
    <property type="match status" value="1"/>
</dbReference>
<feature type="domain" description="Cryptic loci regulator 2 N-terminal" evidence="3">
    <location>
        <begin position="4"/>
        <end position="36"/>
    </location>
</feature>
<evidence type="ECO:0000256" key="1">
    <source>
        <dbReference type="SAM" id="MobiDB-lite"/>
    </source>
</evidence>
<feature type="region of interest" description="Disordered" evidence="1">
    <location>
        <begin position="44"/>
        <end position="65"/>
    </location>
</feature>